<dbReference type="InterPro" id="IPR001936">
    <property type="entry name" value="RasGAP_dom"/>
</dbReference>
<evidence type="ECO:0000259" key="1">
    <source>
        <dbReference type="PROSITE" id="PS50018"/>
    </source>
</evidence>
<feature type="domain" description="Ras-GAP" evidence="1">
    <location>
        <begin position="149"/>
        <end position="352"/>
    </location>
</feature>
<dbReference type="GO" id="GO:0046580">
    <property type="term" value="P:negative regulation of Ras protein signal transduction"/>
    <property type="evidence" value="ECO:0007669"/>
    <property type="project" value="TreeGrafter"/>
</dbReference>
<dbReference type="AlphaFoldDB" id="A0A3G2SAJ9"/>
<dbReference type="InterPro" id="IPR023152">
    <property type="entry name" value="RasGAP_CS"/>
</dbReference>
<reference evidence="2 3" key="1">
    <citation type="submission" date="2018-10" db="EMBL/GenBank/DDBJ databases">
        <title>Complete genome sequence of Malassezia restricta CBS 7877.</title>
        <authorList>
            <person name="Morand S.C."/>
            <person name="Bertignac M."/>
            <person name="Iltis A."/>
            <person name="Kolder I."/>
            <person name="Pirovano W."/>
            <person name="Jourdain R."/>
            <person name="Clavaud C."/>
        </authorList>
    </citation>
    <scope>NUCLEOTIDE SEQUENCE [LARGE SCALE GENOMIC DNA]</scope>
    <source>
        <strain evidence="2 3">CBS 7877</strain>
    </source>
</reference>
<organism evidence="2 3">
    <name type="scientific">Malassezia restricta (strain ATCC 96810 / NBRC 103918 / CBS 7877)</name>
    <name type="common">Seborrheic dermatitis infection agent</name>
    <dbReference type="NCBI Taxonomy" id="425264"/>
    <lineage>
        <taxon>Eukaryota</taxon>
        <taxon>Fungi</taxon>
        <taxon>Dikarya</taxon>
        <taxon>Basidiomycota</taxon>
        <taxon>Ustilaginomycotina</taxon>
        <taxon>Malasseziomycetes</taxon>
        <taxon>Malasseziales</taxon>
        <taxon>Malasseziaceae</taxon>
        <taxon>Malassezia</taxon>
    </lineage>
</organism>
<gene>
    <name evidence="2" type="primary">gap1</name>
    <name evidence="2" type="ORF">DNF11_3966</name>
</gene>
<dbReference type="SMART" id="SM00323">
    <property type="entry name" value="RasGAP"/>
    <property type="match status" value="1"/>
</dbReference>
<dbReference type="InterPro" id="IPR008936">
    <property type="entry name" value="Rho_GTPase_activation_prot"/>
</dbReference>
<name>A0A3G2SAJ9_MALR7</name>
<dbReference type="STRING" id="425264.A0A3G2SAJ9"/>
<accession>A0A3G2SAJ9</accession>
<dbReference type="VEuPathDB" id="FungiDB:DNF11_3966"/>
<dbReference type="SUPFAM" id="SSF143885">
    <property type="entry name" value="RGC domain-like"/>
    <property type="match status" value="1"/>
</dbReference>
<dbReference type="PROSITE" id="PS00509">
    <property type="entry name" value="RAS_GTPASE_ACTIV_1"/>
    <property type="match status" value="1"/>
</dbReference>
<dbReference type="SUPFAM" id="SSF48350">
    <property type="entry name" value="GTPase activation domain, GAP"/>
    <property type="match status" value="1"/>
</dbReference>
<dbReference type="PANTHER" id="PTHR14149:SF17">
    <property type="entry name" value="GTPASE-ACTIVATING PROTEIN"/>
    <property type="match status" value="1"/>
</dbReference>
<dbReference type="Proteomes" id="UP000269793">
    <property type="component" value="Chromosome VIII"/>
</dbReference>
<dbReference type="InterPro" id="IPR000593">
    <property type="entry name" value="RasGAP_C"/>
</dbReference>
<dbReference type="Gene3D" id="1.10.506.10">
    <property type="entry name" value="GTPase Activation - p120gap, domain 1"/>
    <property type="match status" value="1"/>
</dbReference>
<proteinExistence type="predicted"/>
<dbReference type="EMBL" id="CP033155">
    <property type="protein sequence ID" value="AYO44916.1"/>
    <property type="molecule type" value="Genomic_DNA"/>
</dbReference>
<dbReference type="OrthoDB" id="775356at2759"/>
<sequence>MPLIHSEPAMPPYFEPSIEWLRGIDPRHESMLKGVQEELEDLKLEITSQSKRNFVLEKDVRYLDSRIALLIANRMTPRDIDSPDEEHLGIRRVILEQKQLQLYSNLFYLLMTEPRHIATLCSLVSAEELDMFLQTVMFTMYANQYEDFEEHLLLTVFQSVLSTQCKAATEFSSLLRANTPISRMMSMYTRRGPGQTYLKRVLTKHMDTVTSMSAENLEIDPFLVHDDLVRAKEASADDDPQQHPQVQNCIQTRMHKLLKLAEVIMDDILRSIHLIPYGIRWICKQIRNLTRRKDPNVSEDALSSLIGSFFFLRYVNVAIVSPQMYLLSNESLSKNNRRTLVLLAKVFQHLVNNPAHEKGSFVHDLKPFMAVYRPRLVAFLQSLCHVGDFYDTLELYRYVDLSKQDKTLHVSVNELYFMHTLVKKHAHILAPDRHVHLGQVILELGEAPAQVERPDNYTMELTLFSRWEKPIQDLTSTLMMENNMTPSDILYIETKSLFVQILQLLPNTGPVSSLSNVAAEATKSGIKRLEHLGRRASYMLRELEELRVVDESALKTLMLDEVIAELVSLGNVHMQDKLKEDKESFLSVLEALKQHHTYLQGQFDTYQAYLQNVRLSSSVVQSSDMNGVIGVLSSPDRELKGDKPPHTLHRFTYDQWERDKIIRASMIPSNRLSDITFHVHSPSPGSFMISLFCQGRPEAFLEIDLKLDDLLEKLQDHQATVKVEYLELDTLRLYLLLDRLYGLSHRH</sequence>
<dbReference type="GO" id="GO:0005096">
    <property type="term" value="F:GTPase activator activity"/>
    <property type="evidence" value="ECO:0007669"/>
    <property type="project" value="TreeGrafter"/>
</dbReference>
<evidence type="ECO:0000313" key="3">
    <source>
        <dbReference type="Proteomes" id="UP000269793"/>
    </source>
</evidence>
<dbReference type="Pfam" id="PF03836">
    <property type="entry name" value="RasGAP_C"/>
    <property type="match status" value="1"/>
</dbReference>
<keyword evidence="3" id="KW-1185">Reference proteome</keyword>
<protein>
    <submittedName>
        <fullName evidence="2">GTPase-activating protein</fullName>
    </submittedName>
</protein>
<dbReference type="Pfam" id="PF00616">
    <property type="entry name" value="RasGAP"/>
    <property type="match status" value="1"/>
</dbReference>
<dbReference type="PROSITE" id="PS50018">
    <property type="entry name" value="RAS_GTPASE_ACTIV_2"/>
    <property type="match status" value="1"/>
</dbReference>
<evidence type="ECO:0000313" key="2">
    <source>
        <dbReference type="EMBL" id="AYO44916.1"/>
    </source>
</evidence>
<dbReference type="GO" id="GO:0005938">
    <property type="term" value="C:cell cortex"/>
    <property type="evidence" value="ECO:0007669"/>
    <property type="project" value="TreeGrafter"/>
</dbReference>
<dbReference type="PANTHER" id="PTHR14149">
    <property type="entry name" value="RAS GTPASE-ACTIVATING PROTEIN WITH IQ MOTIF"/>
    <property type="match status" value="1"/>
</dbReference>